<gene>
    <name evidence="9" type="ORF">E8A74_14685</name>
</gene>
<dbReference type="GO" id="GO:0019363">
    <property type="term" value="P:pyridine nucleotide biosynthetic process"/>
    <property type="evidence" value="ECO:0007669"/>
    <property type="project" value="UniProtKB-KW"/>
</dbReference>
<dbReference type="OrthoDB" id="9791276at2"/>
<accession>A0A4U1JCX2</accession>
<reference evidence="9 10" key="1">
    <citation type="submission" date="2019-04" db="EMBL/GenBank/DDBJ databases">
        <authorList>
            <person name="Li Y."/>
            <person name="Wang J."/>
        </authorList>
    </citation>
    <scope>NUCLEOTIDE SEQUENCE [LARGE SCALE GENOMIC DNA]</scope>
    <source>
        <strain evidence="9 10">DSM 14668</strain>
    </source>
</reference>
<comment type="pathway">
    <text evidence="5">Cofactor biosynthesis; nicotinate biosynthesis; nicotinate from nicotinamide: step 1/1.</text>
</comment>
<sequence>MRTIFVDVDVQRDFCEPSGSLYVKGSPTDAMRRLVAYAVARHIPILGSVDSHAWDAWEFASTSATGPNGEKPNFPEHCVKGTPGWLKVDGTLPPRFRFVPNVASAPIAPIVDEVVRGETQGVYFEKEVYSLFVNPLADPFVKALAERYGEPLSFVVFGVATDYCVRAAALGLAERGYTTTLVTDASAGITEEGVAKALQEMRAAGVKLATSSQVTP</sequence>
<dbReference type="InterPro" id="IPR052347">
    <property type="entry name" value="Isochorismatase_Nicotinamidase"/>
</dbReference>
<comment type="caution">
    <text evidence="9">The sequence shown here is derived from an EMBL/GenBank/DDBJ whole genome shotgun (WGS) entry which is preliminary data.</text>
</comment>
<evidence type="ECO:0000256" key="3">
    <source>
        <dbReference type="ARBA" id="ARBA00022723"/>
    </source>
</evidence>
<feature type="domain" description="Isochorismatase-like" evidence="8">
    <location>
        <begin position="106"/>
        <end position="212"/>
    </location>
</feature>
<evidence type="ECO:0000313" key="9">
    <source>
        <dbReference type="EMBL" id="TKD08535.1"/>
    </source>
</evidence>
<evidence type="ECO:0000256" key="6">
    <source>
        <dbReference type="ARBA" id="ARBA00039017"/>
    </source>
</evidence>
<evidence type="ECO:0000256" key="2">
    <source>
        <dbReference type="ARBA" id="ARBA00022642"/>
    </source>
</evidence>
<proteinExistence type="inferred from homology"/>
<dbReference type="GO" id="GO:0008936">
    <property type="term" value="F:nicotinamidase activity"/>
    <property type="evidence" value="ECO:0007669"/>
    <property type="project" value="UniProtKB-EC"/>
</dbReference>
<keyword evidence="4" id="KW-0378">Hydrolase</keyword>
<evidence type="ECO:0000256" key="5">
    <source>
        <dbReference type="ARBA" id="ARBA00037900"/>
    </source>
</evidence>
<dbReference type="Proteomes" id="UP000309215">
    <property type="component" value="Unassembled WGS sequence"/>
</dbReference>
<dbReference type="Gene3D" id="3.40.50.850">
    <property type="entry name" value="Isochorismatase-like"/>
    <property type="match status" value="1"/>
</dbReference>
<evidence type="ECO:0000256" key="4">
    <source>
        <dbReference type="ARBA" id="ARBA00022801"/>
    </source>
</evidence>
<dbReference type="InterPro" id="IPR000868">
    <property type="entry name" value="Isochorismatase-like_dom"/>
</dbReference>
<dbReference type="EMBL" id="SSMQ01000013">
    <property type="protein sequence ID" value="TKD08535.1"/>
    <property type="molecule type" value="Genomic_DNA"/>
</dbReference>
<dbReference type="AlphaFoldDB" id="A0A4U1JCX2"/>
<dbReference type="SUPFAM" id="SSF52499">
    <property type="entry name" value="Isochorismatase-like hydrolases"/>
    <property type="match status" value="1"/>
</dbReference>
<evidence type="ECO:0000256" key="1">
    <source>
        <dbReference type="ARBA" id="ARBA00006336"/>
    </source>
</evidence>
<evidence type="ECO:0000313" key="10">
    <source>
        <dbReference type="Proteomes" id="UP000309215"/>
    </source>
</evidence>
<keyword evidence="2" id="KW-0662">Pyridine nucleotide biosynthesis</keyword>
<dbReference type="GO" id="GO:0046872">
    <property type="term" value="F:metal ion binding"/>
    <property type="evidence" value="ECO:0007669"/>
    <property type="project" value="UniProtKB-KW"/>
</dbReference>
<protein>
    <recommendedName>
        <fullName evidence="6">nicotinamidase</fullName>
        <ecNumber evidence="6">3.5.1.19</ecNumber>
    </recommendedName>
    <alternativeName>
        <fullName evidence="7">Nicotinamide deamidase</fullName>
    </alternativeName>
</protein>
<keyword evidence="10" id="KW-1185">Reference proteome</keyword>
<keyword evidence="3" id="KW-0479">Metal-binding</keyword>
<evidence type="ECO:0000256" key="7">
    <source>
        <dbReference type="ARBA" id="ARBA00043224"/>
    </source>
</evidence>
<name>A0A4U1JCX2_9BACT</name>
<evidence type="ECO:0000259" key="8">
    <source>
        <dbReference type="Pfam" id="PF00857"/>
    </source>
</evidence>
<organism evidence="9 10">
    <name type="scientific">Polyangium fumosum</name>
    <dbReference type="NCBI Taxonomy" id="889272"/>
    <lineage>
        <taxon>Bacteria</taxon>
        <taxon>Pseudomonadati</taxon>
        <taxon>Myxococcota</taxon>
        <taxon>Polyangia</taxon>
        <taxon>Polyangiales</taxon>
        <taxon>Polyangiaceae</taxon>
        <taxon>Polyangium</taxon>
    </lineage>
</organism>
<dbReference type="PANTHER" id="PTHR11080">
    <property type="entry name" value="PYRAZINAMIDASE/NICOTINAMIDASE"/>
    <property type="match status" value="1"/>
</dbReference>
<dbReference type="Pfam" id="PF00857">
    <property type="entry name" value="Isochorismatase"/>
    <property type="match status" value="1"/>
</dbReference>
<dbReference type="EC" id="3.5.1.19" evidence="6"/>
<dbReference type="RefSeq" id="WP_136929630.1">
    <property type="nucleotide sequence ID" value="NZ_SSMQ01000013.1"/>
</dbReference>
<dbReference type="InterPro" id="IPR036380">
    <property type="entry name" value="Isochorismatase-like_sf"/>
</dbReference>
<comment type="similarity">
    <text evidence="1">Belongs to the isochorismatase family.</text>
</comment>
<dbReference type="PANTHER" id="PTHR11080:SF2">
    <property type="entry name" value="LD05707P"/>
    <property type="match status" value="1"/>
</dbReference>